<feature type="domain" description="C2H2-type" evidence="8">
    <location>
        <begin position="221"/>
        <end position="248"/>
    </location>
</feature>
<keyword evidence="10" id="KW-1185">Reference proteome</keyword>
<dbReference type="Pfam" id="PF00096">
    <property type="entry name" value="zf-C2H2"/>
    <property type="match status" value="5"/>
</dbReference>
<feature type="region of interest" description="Disordered" evidence="7">
    <location>
        <begin position="1"/>
        <end position="25"/>
    </location>
</feature>
<keyword evidence="2" id="KW-0677">Repeat</keyword>
<protein>
    <submittedName>
        <fullName evidence="9">Zinc finger protein 84</fullName>
    </submittedName>
</protein>
<keyword evidence="3 6" id="KW-0863">Zinc-finger</keyword>
<sequence>MDSAPPLNLSTSIKVKDSLSTPESDVSLPVKSELMQHPDSNQFVLLEHMPNEVEGVVITGEINENSQTEKTPDLTKKEEATNGNESSESYVCSHCSEKFLRANQLRSHEKTHVEEKVHTCDQCLETFPRLSLLLRHKQEHTKRTYECPDCDVPLTSYASFRQHMKTHKGEKKFKCSDCSMTFIQQSHLITHKRKHTGEKPFSCHHCNTKFKQRSHLETKPYSCEYCKASFLQITTLKRHVNIHSGYKPFSCDLCQATFFERSSLKRHIQRHDPVKPYCCNHCGSTFQNASSLRRHKFVVHNDVRYENETAKSTLVVKCKDPLEPVATVEEENSLHICEPPYQRSATTSEQNIMVEGNDQNLNREIPQAISQVVKSKAKELLEPIRTSIRLKEAAEKRKYKPKDPDFITATSSGVEESQVLNNGTPESSVINGQFIGPETVVPSQDVNSHIGSNEAKAVYGNAQIISGQVLPNGHFVTQDGAFFIEASDLINSGAGTVVVNAAPGTIFFDIAADGQLLNVPINASVGHESVLVAGSSCLDANLHSAEVEPIYVTSTDHSVANTLSLSVRDSQTNAFLTSSVPSSSTIITNSDLLNSVQSSTVGSSGTVNNLPAGTVPYVQIENSDIGIINPNISFEQGTSVTANQNSFVKTKEPLSKIRSVIVNISKCSVCGKEFASKNTLKQHIKSNHPGLHFCTVCFDAFTTKDHLNTHKLQQHKSSNSCPECNRYFTTKHALNQHRLKEHNS</sequence>
<dbReference type="InterPro" id="IPR050826">
    <property type="entry name" value="Krueppel_C2H2_ZnFinger"/>
</dbReference>
<feature type="domain" description="C2H2-type" evidence="8">
    <location>
        <begin position="118"/>
        <end position="145"/>
    </location>
</feature>
<accession>A0A5N5SJP2</accession>
<dbReference type="FunFam" id="3.30.160.60:FF:000303">
    <property type="entry name" value="Zinc finger protein 41"/>
    <property type="match status" value="1"/>
</dbReference>
<dbReference type="OrthoDB" id="8117402at2759"/>
<keyword evidence="4" id="KW-0862">Zinc</keyword>
<dbReference type="GO" id="GO:1990837">
    <property type="term" value="F:sequence-specific double-stranded DNA binding"/>
    <property type="evidence" value="ECO:0007669"/>
    <property type="project" value="UniProtKB-ARBA"/>
</dbReference>
<evidence type="ECO:0000256" key="5">
    <source>
        <dbReference type="ARBA" id="ARBA00023242"/>
    </source>
</evidence>
<dbReference type="SMART" id="SM00355">
    <property type="entry name" value="ZnF_C2H2"/>
    <property type="match status" value="10"/>
</dbReference>
<dbReference type="InterPro" id="IPR013087">
    <property type="entry name" value="Znf_C2H2_type"/>
</dbReference>
<evidence type="ECO:0000256" key="4">
    <source>
        <dbReference type="ARBA" id="ARBA00022833"/>
    </source>
</evidence>
<gene>
    <name evidence="9" type="ORF">Anas_09593</name>
</gene>
<feature type="region of interest" description="Disordered" evidence="7">
    <location>
        <begin position="61"/>
        <end position="85"/>
    </location>
</feature>
<name>A0A5N5SJP2_9CRUS</name>
<feature type="domain" description="C2H2-type" evidence="8">
    <location>
        <begin position="145"/>
        <end position="172"/>
    </location>
</feature>
<dbReference type="AlphaFoldDB" id="A0A5N5SJP2"/>
<dbReference type="SUPFAM" id="SSF57667">
    <property type="entry name" value="beta-beta-alpha zinc fingers"/>
    <property type="match status" value="5"/>
</dbReference>
<dbReference type="Proteomes" id="UP000326759">
    <property type="component" value="Unassembled WGS sequence"/>
</dbReference>
<dbReference type="PROSITE" id="PS00028">
    <property type="entry name" value="ZINC_FINGER_C2H2_1"/>
    <property type="match status" value="10"/>
</dbReference>
<evidence type="ECO:0000259" key="8">
    <source>
        <dbReference type="PROSITE" id="PS50157"/>
    </source>
</evidence>
<feature type="compositionally biased region" description="Basic and acidic residues" evidence="7">
    <location>
        <begin position="70"/>
        <end position="80"/>
    </location>
</feature>
<evidence type="ECO:0000256" key="3">
    <source>
        <dbReference type="ARBA" id="ARBA00022771"/>
    </source>
</evidence>
<dbReference type="PANTHER" id="PTHR24377">
    <property type="entry name" value="IP01015P-RELATED"/>
    <property type="match status" value="1"/>
</dbReference>
<feature type="domain" description="C2H2-type" evidence="8">
    <location>
        <begin position="665"/>
        <end position="693"/>
    </location>
</feature>
<keyword evidence="5" id="KW-0539">Nucleus</keyword>
<keyword evidence="1" id="KW-0479">Metal-binding</keyword>
<evidence type="ECO:0000256" key="6">
    <source>
        <dbReference type="PROSITE-ProRule" id="PRU00042"/>
    </source>
</evidence>
<proteinExistence type="predicted"/>
<dbReference type="EMBL" id="SEYY01024760">
    <property type="protein sequence ID" value="KAB7493928.1"/>
    <property type="molecule type" value="Genomic_DNA"/>
</dbReference>
<evidence type="ECO:0000256" key="2">
    <source>
        <dbReference type="ARBA" id="ARBA00022737"/>
    </source>
</evidence>
<feature type="compositionally biased region" description="Polar residues" evidence="7">
    <location>
        <begin position="8"/>
        <end position="24"/>
    </location>
</feature>
<evidence type="ECO:0000313" key="10">
    <source>
        <dbReference type="Proteomes" id="UP000326759"/>
    </source>
</evidence>
<evidence type="ECO:0000313" key="9">
    <source>
        <dbReference type="EMBL" id="KAB7493928.1"/>
    </source>
</evidence>
<feature type="domain" description="C2H2-type" evidence="8">
    <location>
        <begin position="90"/>
        <end position="117"/>
    </location>
</feature>
<dbReference type="FunFam" id="3.30.160.60:FF:000065">
    <property type="entry name" value="B-cell CLL/lymphoma 6, member B"/>
    <property type="match status" value="1"/>
</dbReference>
<organism evidence="9 10">
    <name type="scientific">Armadillidium nasatum</name>
    <dbReference type="NCBI Taxonomy" id="96803"/>
    <lineage>
        <taxon>Eukaryota</taxon>
        <taxon>Metazoa</taxon>
        <taxon>Ecdysozoa</taxon>
        <taxon>Arthropoda</taxon>
        <taxon>Crustacea</taxon>
        <taxon>Multicrustacea</taxon>
        <taxon>Malacostraca</taxon>
        <taxon>Eumalacostraca</taxon>
        <taxon>Peracarida</taxon>
        <taxon>Isopoda</taxon>
        <taxon>Oniscidea</taxon>
        <taxon>Crinocheta</taxon>
        <taxon>Armadillidiidae</taxon>
        <taxon>Armadillidium</taxon>
    </lineage>
</organism>
<reference evidence="9 10" key="1">
    <citation type="journal article" date="2019" name="PLoS Biol.">
        <title>Sex chromosomes control vertical transmission of feminizing Wolbachia symbionts in an isopod.</title>
        <authorList>
            <person name="Becking T."/>
            <person name="Chebbi M.A."/>
            <person name="Giraud I."/>
            <person name="Moumen B."/>
            <person name="Laverre T."/>
            <person name="Caubet Y."/>
            <person name="Peccoud J."/>
            <person name="Gilbert C."/>
            <person name="Cordaux R."/>
        </authorList>
    </citation>
    <scope>NUCLEOTIDE SEQUENCE [LARGE SCALE GENOMIC DNA]</scope>
    <source>
        <strain evidence="9">ANa2</strain>
        <tissue evidence="9">Whole body excluding digestive tract and cuticle</tissue>
    </source>
</reference>
<dbReference type="Gene3D" id="3.30.160.60">
    <property type="entry name" value="Classic Zinc Finger"/>
    <property type="match status" value="9"/>
</dbReference>
<dbReference type="PROSITE" id="PS50157">
    <property type="entry name" value="ZINC_FINGER_C2H2_2"/>
    <property type="match status" value="10"/>
</dbReference>
<dbReference type="GO" id="GO:0008270">
    <property type="term" value="F:zinc ion binding"/>
    <property type="evidence" value="ECO:0007669"/>
    <property type="project" value="UniProtKB-KW"/>
</dbReference>
<feature type="domain" description="C2H2-type" evidence="8">
    <location>
        <begin position="692"/>
        <end position="720"/>
    </location>
</feature>
<dbReference type="InterPro" id="IPR036236">
    <property type="entry name" value="Znf_C2H2_sf"/>
</dbReference>
<feature type="domain" description="C2H2-type" evidence="8">
    <location>
        <begin position="249"/>
        <end position="276"/>
    </location>
</feature>
<feature type="domain" description="C2H2-type" evidence="8">
    <location>
        <begin position="277"/>
        <end position="305"/>
    </location>
</feature>
<evidence type="ECO:0000256" key="1">
    <source>
        <dbReference type="ARBA" id="ARBA00022723"/>
    </source>
</evidence>
<feature type="domain" description="C2H2-type" evidence="8">
    <location>
        <begin position="719"/>
        <end position="744"/>
    </location>
</feature>
<evidence type="ECO:0000256" key="7">
    <source>
        <dbReference type="SAM" id="MobiDB-lite"/>
    </source>
</evidence>
<feature type="domain" description="C2H2-type" evidence="8">
    <location>
        <begin position="173"/>
        <end position="200"/>
    </location>
</feature>
<comment type="caution">
    <text evidence="9">The sequence shown here is derived from an EMBL/GenBank/DDBJ whole genome shotgun (WGS) entry which is preliminary data.</text>
</comment>